<dbReference type="InterPro" id="IPR048329">
    <property type="entry name" value="PcRGLX_1st"/>
</dbReference>
<feature type="domain" description="PcRGLX/YetA-like central beta-sandwich" evidence="2">
    <location>
        <begin position="107"/>
        <end position="483"/>
    </location>
</feature>
<dbReference type="InterPro" id="IPR048330">
    <property type="entry name" value="PcRGLX/YetA_2nd"/>
</dbReference>
<evidence type="ECO:0000259" key="1">
    <source>
        <dbReference type="Pfam" id="PF19501"/>
    </source>
</evidence>
<comment type="caution">
    <text evidence="4">The sequence shown here is derived from an EMBL/GenBank/DDBJ whole genome shotgun (WGS) entry which is preliminary data.</text>
</comment>
<evidence type="ECO:0008006" key="6">
    <source>
        <dbReference type="Google" id="ProtNLM"/>
    </source>
</evidence>
<evidence type="ECO:0000313" key="5">
    <source>
        <dbReference type="Proteomes" id="UP000467700"/>
    </source>
</evidence>
<dbReference type="PANTHER" id="PTHR40081:SF1">
    <property type="entry name" value="TAT PATHWAY SIGNAL SEQUENCE DOMAIN PROTEIN"/>
    <property type="match status" value="1"/>
</dbReference>
<sequence length="937" mass="101624">MSKQLNPEPRAPEAVELHWLDGVPPNGMSTGTAFGLPWPRGAADRTTPFAATGKNGAVPIQTWPMAYWPDGSLKWTGHAVGSDLSNVGTGLTVAPGTPNEPTTPVSVTTGGDGVVTMSTGEFSVGFLPAGGTTIISSLGFSGSQLAQNAQLVVHVQNAPDADFSAASPSAANGTIVQPASIQRMLGRVENIVIEQSEPVRGVIKITGKYIAGSEGHGDFLPFTIRFYLAAGAAALRVVHFFIYDGDQQKDFIKGLGFQFSTPMSDLFHDRHVRFINTPSTSSTDATPGVWGEAIRVVSGLRRDATAAVLDPQFNGQATPAVSTWPTNVSSGLDALPIWSDYSLDQLSSEHFQISKRADKGGAAAWLPATGQGTGRRAAGVGYVGGARGGGVVFALADFWQGAPRSLDIRGAGTDVATTTLWAYSPKAPAMDMRHYDTVAHGLDLTYEDVGNPDPNPIGIGRSYELTLHLFGATPSRQTLADLAVEYTKVPQLVCTPEFYASQKLFGGRWNVPNTSNADAATIEKRKSDLLDFYIAEVDQRQFYGFWNYGDVMHTYDQTRHNWRYDVGGYAWDNGELSTDLWLWMSFLRTGRADVFRMAHAMTRHLSEVDFHHTGPFAGLGGRHNVSHWGDGAKEARVAASTLKRPFYYLTTDELVGDLMDNSLQADQTIMTWEPLRKVFPPPPPEGPGRLRIGPDWTALAGNWFTKWERTNDTKWRDRITTGMRDIAGFKYGLFTGNGAAVGWNADTAHLVDEGGEGQGSYHLTMIFGGGEFLMEAMDVITDEPEFDAAWIDFCRLYNGSNAEKIERYGKSFGSGGFNNWYAKLQAYAGDRLQNSALKEAAWNVIIRNTGGVWAPVRTIGGTDVLIPVQEIPDLGTNDAAQLSLSEYAVLALAPPQAVLNNAVDKDSWDGSTIASTSVEGTKFMPRRKGWRSLLCFQ</sequence>
<dbReference type="AlphaFoldDB" id="A0A8S0XQF6"/>
<gene>
    <name evidence="4" type="ORF">AAE3_LOCUS10635</name>
</gene>
<accession>A0A8S0XQF6</accession>
<evidence type="ECO:0000313" key="4">
    <source>
        <dbReference type="EMBL" id="CAA7268613.1"/>
    </source>
</evidence>
<evidence type="ECO:0000259" key="2">
    <source>
        <dbReference type="Pfam" id="PF21345"/>
    </source>
</evidence>
<dbReference type="Pfam" id="PF21345">
    <property type="entry name" value="PcRGLX_2nd"/>
    <property type="match status" value="1"/>
</dbReference>
<organism evidence="4 5">
    <name type="scientific">Cyclocybe aegerita</name>
    <name type="common">Black poplar mushroom</name>
    <name type="synonym">Agrocybe aegerita</name>
    <dbReference type="NCBI Taxonomy" id="1973307"/>
    <lineage>
        <taxon>Eukaryota</taxon>
        <taxon>Fungi</taxon>
        <taxon>Dikarya</taxon>
        <taxon>Basidiomycota</taxon>
        <taxon>Agaricomycotina</taxon>
        <taxon>Agaricomycetes</taxon>
        <taxon>Agaricomycetidae</taxon>
        <taxon>Agaricales</taxon>
        <taxon>Agaricineae</taxon>
        <taxon>Bolbitiaceae</taxon>
        <taxon>Cyclocybe</taxon>
    </lineage>
</organism>
<dbReference type="Pfam" id="PF21346">
    <property type="entry name" value="PcRGLX_3rd"/>
    <property type="match status" value="1"/>
</dbReference>
<dbReference type="PANTHER" id="PTHR40081">
    <property type="entry name" value="CONCANAVALIN A-LIKE LECTIN/GLUCANASE"/>
    <property type="match status" value="1"/>
</dbReference>
<feature type="domain" description="PcRGLX/YetA-like N-terminal RIFT barrel" evidence="1">
    <location>
        <begin position="14"/>
        <end position="83"/>
    </location>
</feature>
<dbReference type="Pfam" id="PF19501">
    <property type="entry name" value="PcRGLX_1st"/>
    <property type="match status" value="1"/>
</dbReference>
<dbReference type="OrthoDB" id="4798501at2759"/>
<dbReference type="Proteomes" id="UP000467700">
    <property type="component" value="Unassembled WGS sequence"/>
</dbReference>
<protein>
    <recommendedName>
        <fullName evidence="6">Tat pathway signal sequence domain protein</fullName>
    </recommendedName>
</protein>
<feature type="domain" description="PcRGLX/YetA-like C-terminal alpha/alpha toroid" evidence="3">
    <location>
        <begin position="490"/>
        <end position="894"/>
    </location>
</feature>
<name>A0A8S0XQF6_CYCAE</name>
<reference evidence="4 5" key="1">
    <citation type="submission" date="2020-01" db="EMBL/GenBank/DDBJ databases">
        <authorList>
            <person name="Gupta K D."/>
        </authorList>
    </citation>
    <scope>NUCLEOTIDE SEQUENCE [LARGE SCALE GENOMIC DNA]</scope>
</reference>
<proteinExistence type="predicted"/>
<dbReference type="EMBL" id="CACVBS010000068">
    <property type="protein sequence ID" value="CAA7268613.1"/>
    <property type="molecule type" value="Genomic_DNA"/>
</dbReference>
<evidence type="ECO:0000259" key="3">
    <source>
        <dbReference type="Pfam" id="PF21346"/>
    </source>
</evidence>
<keyword evidence="5" id="KW-1185">Reference proteome</keyword>
<dbReference type="InterPro" id="IPR048331">
    <property type="entry name" value="PcRGLX/YetA_3rd"/>
</dbReference>
<dbReference type="InterPro" id="IPR045793">
    <property type="entry name" value="PcRGLX/YetA-like"/>
</dbReference>